<reference evidence="2" key="2">
    <citation type="submission" date="2020-09" db="EMBL/GenBank/DDBJ databases">
        <authorList>
            <person name="Sun Q."/>
            <person name="Zhou Y."/>
        </authorList>
    </citation>
    <scope>NUCLEOTIDE SEQUENCE</scope>
    <source>
        <strain evidence="2">CGMCC 1.3617</strain>
    </source>
</reference>
<keyword evidence="1" id="KW-0472">Membrane</keyword>
<keyword evidence="1" id="KW-1133">Transmembrane helix</keyword>
<protein>
    <submittedName>
        <fullName evidence="2">Uncharacterized protein</fullName>
    </submittedName>
</protein>
<feature type="transmembrane region" description="Helical" evidence="1">
    <location>
        <begin position="165"/>
        <end position="183"/>
    </location>
</feature>
<evidence type="ECO:0000256" key="1">
    <source>
        <dbReference type="SAM" id="Phobius"/>
    </source>
</evidence>
<comment type="caution">
    <text evidence="2">The sequence shown here is derived from an EMBL/GenBank/DDBJ whole genome shotgun (WGS) entry which is preliminary data.</text>
</comment>
<gene>
    <name evidence="2" type="ORF">GCM10011320_38880</name>
</gene>
<evidence type="ECO:0000313" key="2">
    <source>
        <dbReference type="EMBL" id="GGJ27835.1"/>
    </source>
</evidence>
<feature type="transmembrane region" description="Helical" evidence="1">
    <location>
        <begin position="203"/>
        <end position="224"/>
    </location>
</feature>
<dbReference type="EMBL" id="BMKW01000009">
    <property type="protein sequence ID" value="GGJ27835.1"/>
    <property type="molecule type" value="Genomic_DNA"/>
</dbReference>
<proteinExistence type="predicted"/>
<feature type="transmembrane region" description="Helical" evidence="1">
    <location>
        <begin position="386"/>
        <end position="405"/>
    </location>
</feature>
<feature type="transmembrane region" description="Helical" evidence="1">
    <location>
        <begin position="236"/>
        <end position="253"/>
    </location>
</feature>
<dbReference type="AlphaFoldDB" id="A0A917KVG0"/>
<name>A0A917KVG0_9PROT</name>
<feature type="transmembrane region" description="Helical" evidence="1">
    <location>
        <begin position="440"/>
        <end position="460"/>
    </location>
</feature>
<feature type="transmembrane region" description="Helical" evidence="1">
    <location>
        <begin position="273"/>
        <end position="291"/>
    </location>
</feature>
<feature type="transmembrane region" description="Helical" evidence="1">
    <location>
        <begin position="107"/>
        <end position="128"/>
    </location>
</feature>
<accession>A0A917KVG0</accession>
<feature type="transmembrane region" description="Helical" evidence="1">
    <location>
        <begin position="411"/>
        <end position="428"/>
    </location>
</feature>
<dbReference type="Proteomes" id="UP000661507">
    <property type="component" value="Unassembled WGS sequence"/>
</dbReference>
<keyword evidence="3" id="KW-1185">Reference proteome</keyword>
<feature type="transmembrane region" description="Helical" evidence="1">
    <location>
        <begin position="12"/>
        <end position="32"/>
    </location>
</feature>
<feature type="transmembrane region" description="Helical" evidence="1">
    <location>
        <begin position="352"/>
        <end position="374"/>
    </location>
</feature>
<organism evidence="2 3">
    <name type="scientific">Neoroseomonas lacus</name>
    <dbReference type="NCBI Taxonomy" id="287609"/>
    <lineage>
        <taxon>Bacteria</taxon>
        <taxon>Pseudomonadati</taxon>
        <taxon>Pseudomonadota</taxon>
        <taxon>Alphaproteobacteria</taxon>
        <taxon>Acetobacterales</taxon>
        <taxon>Acetobacteraceae</taxon>
        <taxon>Neoroseomonas</taxon>
    </lineage>
</organism>
<dbReference type="RefSeq" id="WP_188969713.1">
    <property type="nucleotide sequence ID" value="NZ_BMKW01000009.1"/>
</dbReference>
<sequence>MQPEPPARISLPLILFAIVAVVAVNLGALAAADAVLPFGRLADPDAYLRLDRVLELRLGGGWYDDVTMAVMAPEGLALHWTRPLDVLILLPARLLEWLGGLQPRQAIFLAGIFVSPVLHLLAAIAAAWAARGLWPGKAPWYAVLLMIATPTATLYCTAGRADHHALMLLTLALGLGAAIRALAPGGAAGAAAGAGLAFGAGIWVSPEVLLAAAPVLLTTGLAVIMAADGRALALQGLRMGLGIAAATVVAIVVERPPTGWLAVDYDRVSVHHLVLALLITAVFLVAARVGGWPRGRRLLVCGAAAGVAFAALLGLFPNALLASLGQADAASRSVMLPNVQEMQPLPPFASGGLGTTLSTIGGPPVIALVAVLLAAPGWRRDGRWPAGLAVAAMLVATLIAAFAARRFALDLAVPAAVAGAGMVGLLLAAPRPRGEVPRALLAAGLLFGLLGLPLLSLLGASPVAQVRLPERQAHAAGCDGTAMARWLGEARPGVIAGEKPPILMASNIFIGPEIAWRAPYRTVTGPYHRGGAAFADTLAAFEATDPLAARAVLHRREVSLLLFCAATPEIVVPPGSLAALLRDGEAPAWLRPVPLPEALSGFRLFAVQ</sequence>
<keyword evidence="1" id="KW-0812">Transmembrane</keyword>
<evidence type="ECO:0000313" key="3">
    <source>
        <dbReference type="Proteomes" id="UP000661507"/>
    </source>
</evidence>
<reference evidence="2" key="1">
    <citation type="journal article" date="2014" name="Int. J. Syst. Evol. Microbiol.">
        <title>Complete genome sequence of Corynebacterium casei LMG S-19264T (=DSM 44701T), isolated from a smear-ripened cheese.</title>
        <authorList>
            <consortium name="US DOE Joint Genome Institute (JGI-PGF)"/>
            <person name="Walter F."/>
            <person name="Albersmeier A."/>
            <person name="Kalinowski J."/>
            <person name="Ruckert C."/>
        </authorList>
    </citation>
    <scope>NUCLEOTIDE SEQUENCE</scope>
    <source>
        <strain evidence="2">CGMCC 1.3617</strain>
    </source>
</reference>
<feature type="transmembrane region" description="Helical" evidence="1">
    <location>
        <begin position="140"/>
        <end position="158"/>
    </location>
</feature>
<feature type="transmembrane region" description="Helical" evidence="1">
    <location>
        <begin position="298"/>
        <end position="316"/>
    </location>
</feature>